<dbReference type="GO" id="GO:0008777">
    <property type="term" value="F:acetylornithine deacetylase activity"/>
    <property type="evidence" value="ECO:0007669"/>
    <property type="project" value="UniProtKB-EC"/>
</dbReference>
<dbReference type="CDD" id="cd03894">
    <property type="entry name" value="M20_ArgE"/>
    <property type="match status" value="1"/>
</dbReference>
<keyword evidence="6" id="KW-0479">Metal-binding</keyword>
<dbReference type="EMBL" id="CP039690">
    <property type="protein sequence ID" value="QCI66874.1"/>
    <property type="molecule type" value="Genomic_DNA"/>
</dbReference>
<dbReference type="InterPro" id="IPR011650">
    <property type="entry name" value="Peptidase_M20_dimer"/>
</dbReference>
<dbReference type="PANTHER" id="PTHR43808">
    <property type="entry name" value="ACETYLORNITHINE DEACETYLASE"/>
    <property type="match status" value="1"/>
</dbReference>
<dbReference type="Gene3D" id="3.40.630.10">
    <property type="entry name" value="Zn peptidases"/>
    <property type="match status" value="1"/>
</dbReference>
<dbReference type="OrthoDB" id="9809784at2"/>
<keyword evidence="5" id="KW-0028">Amino-acid biosynthesis</keyword>
<dbReference type="EC" id="3.5.1.16" evidence="11"/>
<keyword evidence="8" id="KW-0862">Zinc</keyword>
<dbReference type="SUPFAM" id="SSF53187">
    <property type="entry name" value="Zn-dependent exopeptidases"/>
    <property type="match status" value="1"/>
</dbReference>
<evidence type="ECO:0000256" key="6">
    <source>
        <dbReference type="ARBA" id="ARBA00022723"/>
    </source>
</evidence>
<comment type="similarity">
    <text evidence="2">Belongs to the peptidase M20A family. ArgE subfamily.</text>
</comment>
<evidence type="ECO:0000313" key="11">
    <source>
        <dbReference type="EMBL" id="QCI66874.1"/>
    </source>
</evidence>
<dbReference type="Pfam" id="PF07687">
    <property type="entry name" value="M20_dimer"/>
    <property type="match status" value="1"/>
</dbReference>
<dbReference type="GO" id="GO:0006526">
    <property type="term" value="P:L-arginine biosynthetic process"/>
    <property type="evidence" value="ECO:0007669"/>
    <property type="project" value="UniProtKB-KW"/>
</dbReference>
<dbReference type="NCBIfam" id="NF005710">
    <property type="entry name" value="PRK07522.1"/>
    <property type="match status" value="1"/>
</dbReference>
<dbReference type="Pfam" id="PF01546">
    <property type="entry name" value="Peptidase_M20"/>
    <property type="match status" value="1"/>
</dbReference>
<evidence type="ECO:0000256" key="2">
    <source>
        <dbReference type="ARBA" id="ARBA00005691"/>
    </source>
</evidence>
<name>A0A4D7AZP1_9HYPH</name>
<dbReference type="PANTHER" id="PTHR43808:SF31">
    <property type="entry name" value="N-ACETYL-L-CITRULLINE DEACETYLASE"/>
    <property type="match status" value="1"/>
</dbReference>
<evidence type="ECO:0000256" key="4">
    <source>
        <dbReference type="ARBA" id="ARBA00022571"/>
    </source>
</evidence>
<evidence type="ECO:0000256" key="1">
    <source>
        <dbReference type="ARBA" id="ARBA00001947"/>
    </source>
</evidence>
<dbReference type="InterPro" id="IPR001261">
    <property type="entry name" value="ArgE/DapE_CS"/>
</dbReference>
<keyword evidence="4" id="KW-0055">Arginine biosynthesis</keyword>
<keyword evidence="3" id="KW-0963">Cytoplasm</keyword>
<gene>
    <name evidence="11" type="primary">argE</name>
    <name evidence="11" type="ORF">E8M01_23085</name>
</gene>
<organism evidence="11 12">
    <name type="scientific">Phreatobacter stygius</name>
    <dbReference type="NCBI Taxonomy" id="1940610"/>
    <lineage>
        <taxon>Bacteria</taxon>
        <taxon>Pseudomonadati</taxon>
        <taxon>Pseudomonadota</taxon>
        <taxon>Alphaproteobacteria</taxon>
        <taxon>Hyphomicrobiales</taxon>
        <taxon>Phreatobacteraceae</taxon>
        <taxon>Phreatobacter</taxon>
    </lineage>
</organism>
<dbReference type="InterPro" id="IPR036264">
    <property type="entry name" value="Bact_exopeptidase_dim_dom"/>
</dbReference>
<keyword evidence="9" id="KW-0170">Cobalt</keyword>
<dbReference type="NCBIfam" id="TIGR01892">
    <property type="entry name" value="AcOrn-deacetyl"/>
    <property type="match status" value="1"/>
</dbReference>
<comment type="cofactor">
    <cofactor evidence="1">
        <name>Zn(2+)</name>
        <dbReference type="ChEBI" id="CHEBI:29105"/>
    </cofactor>
</comment>
<evidence type="ECO:0000259" key="10">
    <source>
        <dbReference type="Pfam" id="PF07687"/>
    </source>
</evidence>
<dbReference type="Proteomes" id="UP000298781">
    <property type="component" value="Chromosome"/>
</dbReference>
<dbReference type="AlphaFoldDB" id="A0A4D7AZP1"/>
<evidence type="ECO:0000256" key="3">
    <source>
        <dbReference type="ARBA" id="ARBA00022490"/>
    </source>
</evidence>
<reference evidence="11 12" key="1">
    <citation type="submission" date="2019-04" db="EMBL/GenBank/DDBJ databases">
        <title>Phreatobacter aquaticus sp. nov.</title>
        <authorList>
            <person name="Choi A."/>
        </authorList>
    </citation>
    <scope>NUCLEOTIDE SEQUENCE [LARGE SCALE GENOMIC DNA]</scope>
    <source>
        <strain evidence="11 12">KCTC 52518</strain>
    </source>
</reference>
<dbReference type="InterPro" id="IPR010169">
    <property type="entry name" value="AcOrn-deacetyl"/>
</dbReference>
<feature type="domain" description="Peptidase M20 dimerisation" evidence="10">
    <location>
        <begin position="176"/>
        <end position="285"/>
    </location>
</feature>
<keyword evidence="7 11" id="KW-0378">Hydrolase</keyword>
<dbReference type="PROSITE" id="PS00759">
    <property type="entry name" value="ARGE_DAPE_CPG2_2"/>
    <property type="match status" value="1"/>
</dbReference>
<accession>A0A4D7AZP1</accession>
<dbReference type="KEGG" id="pstg:E8M01_23085"/>
<evidence type="ECO:0000256" key="5">
    <source>
        <dbReference type="ARBA" id="ARBA00022605"/>
    </source>
</evidence>
<dbReference type="SUPFAM" id="SSF55031">
    <property type="entry name" value="Bacterial exopeptidase dimerisation domain"/>
    <property type="match status" value="1"/>
</dbReference>
<dbReference type="Gene3D" id="3.30.70.360">
    <property type="match status" value="1"/>
</dbReference>
<proteinExistence type="inferred from homology"/>
<keyword evidence="12" id="KW-1185">Reference proteome</keyword>
<sequence>MSPAPVTLTARAMLDRLVGFPTVSSVSNLDCIGFIKDYLASHGIASRLVPSPDGTKANLYATIGPEVAGGVVLSGHTDVVPVEGQAWTSDPWTVTERNGRLYGRGTCDMKGFDALVLAAVPAMVRAKLTRPIHIALSYDEEVGCIGAPFMVAEMVKTVPTPAAVIVGEPTRMQVVTGHKGSLSFRTQVTGHTVHSSRIDQGVSAVMVAARLITWLADTMAENARRADPANPFEPPYTTLHCGTIHGGTAGNVVASDCVFVTDIRAIPSEDPADFRDRYLAYIRDVIEPEMKRIAPHSGVELVPRAFVPGLKPEIDGAAERMARRLTGDNGVHVVSYGTEAGQFQEPGWSTVVCGPGDIAQAHQADEFVEIAEFEAGERFLARLIEDCSA</sequence>
<dbReference type="InterPro" id="IPR002933">
    <property type="entry name" value="Peptidase_M20"/>
</dbReference>
<dbReference type="GO" id="GO:0046872">
    <property type="term" value="F:metal ion binding"/>
    <property type="evidence" value="ECO:0007669"/>
    <property type="project" value="UniProtKB-KW"/>
</dbReference>
<evidence type="ECO:0000256" key="7">
    <source>
        <dbReference type="ARBA" id="ARBA00022801"/>
    </source>
</evidence>
<evidence type="ECO:0000256" key="8">
    <source>
        <dbReference type="ARBA" id="ARBA00022833"/>
    </source>
</evidence>
<dbReference type="RefSeq" id="WP_136962312.1">
    <property type="nucleotide sequence ID" value="NZ_CP039690.1"/>
</dbReference>
<protein>
    <submittedName>
        <fullName evidence="11">Acetylornithine deacetylase</fullName>
        <ecNumber evidence="11">3.5.1.16</ecNumber>
    </submittedName>
</protein>
<dbReference type="InterPro" id="IPR050072">
    <property type="entry name" value="Peptidase_M20A"/>
</dbReference>
<evidence type="ECO:0000256" key="9">
    <source>
        <dbReference type="ARBA" id="ARBA00023285"/>
    </source>
</evidence>
<evidence type="ECO:0000313" key="12">
    <source>
        <dbReference type="Proteomes" id="UP000298781"/>
    </source>
</evidence>